<proteinExistence type="predicted"/>
<dbReference type="RefSeq" id="WP_219780542.1">
    <property type="nucleotide sequence ID" value="NZ_JAHXPT010000011.1"/>
</dbReference>
<dbReference type="PROSITE" id="PS51257">
    <property type="entry name" value="PROKAR_LIPOPROTEIN"/>
    <property type="match status" value="1"/>
</dbReference>
<evidence type="ECO:0008006" key="3">
    <source>
        <dbReference type="Google" id="ProtNLM"/>
    </source>
</evidence>
<comment type="caution">
    <text evidence="1">The sequence shown here is derived from an EMBL/GenBank/DDBJ whole genome shotgun (WGS) entry which is preliminary data.</text>
</comment>
<dbReference type="EMBL" id="JAHXPT010000011">
    <property type="protein sequence ID" value="MBW6411079.1"/>
    <property type="molecule type" value="Genomic_DNA"/>
</dbReference>
<sequence>MKKIISKIMILITIFILIGCKTNNSSQTEVDVYDSKKAITVANEYLIILQEGDLEKAKELCTDEFFSIQRQSNLGNFKIQSFKVDKTVDSGNKLSIIFDIIRGNDNGSNSSLDKYNVNVIKEGDDYKVNDLKTEEVAEVYSINNQLRMKKSSEGESKLLLKLSDIPKEVYNKESGALEELKVPNKNFSCAALGYNQDKVTYVTTDGKDNFIGILYVKEKDSVATIGSNDADKSQNQDNTNGILEKSQTEKMSNCGVLRNCKIDSVVFNSLEDKLLVSYSENGKGIGLKIFDTESGERSPLNVEDKFPIDKYNIKVMYTSEEEVTIKVTLVEGIGKVRDDESGIYNINIQKATINKKEV</sequence>
<accession>A0ABS7AR94</accession>
<dbReference type="Proteomes" id="UP001519921">
    <property type="component" value="Unassembled WGS sequence"/>
</dbReference>
<gene>
    <name evidence="1" type="ORF">KYD98_13355</name>
</gene>
<keyword evidence="2" id="KW-1185">Reference proteome</keyword>
<reference evidence="1 2" key="1">
    <citation type="submission" date="2021-07" db="EMBL/GenBank/DDBJ databases">
        <title>Clostridium weizhouense sp. nov., an anaerobic bacterium isolated from activated sludge of Petroleum wastewater.</title>
        <authorList>
            <person name="Li Q."/>
        </authorList>
    </citation>
    <scope>NUCLEOTIDE SEQUENCE [LARGE SCALE GENOMIC DNA]</scope>
    <source>
        <strain evidence="1 2">YB-6</strain>
    </source>
</reference>
<organism evidence="1 2">
    <name type="scientific">Clostridium weizhouense</name>
    <dbReference type="NCBI Taxonomy" id="2859781"/>
    <lineage>
        <taxon>Bacteria</taxon>
        <taxon>Bacillati</taxon>
        <taxon>Bacillota</taxon>
        <taxon>Clostridia</taxon>
        <taxon>Eubacteriales</taxon>
        <taxon>Clostridiaceae</taxon>
        <taxon>Clostridium</taxon>
    </lineage>
</organism>
<protein>
    <recommendedName>
        <fullName evidence="3">Lipoprotein</fullName>
    </recommendedName>
</protein>
<evidence type="ECO:0000313" key="2">
    <source>
        <dbReference type="Proteomes" id="UP001519921"/>
    </source>
</evidence>
<name>A0ABS7AR94_9CLOT</name>
<evidence type="ECO:0000313" key="1">
    <source>
        <dbReference type="EMBL" id="MBW6411079.1"/>
    </source>
</evidence>